<evidence type="ECO:0000256" key="5">
    <source>
        <dbReference type="ARBA" id="ARBA00022723"/>
    </source>
</evidence>
<comment type="similarity">
    <text evidence="3 11">Belongs to the purine nucleoside phosphorylase YfiH/LACC1 family.</text>
</comment>
<dbReference type="GO" id="GO:0017061">
    <property type="term" value="F:S-methyl-5-thioadenosine phosphorylase activity"/>
    <property type="evidence" value="ECO:0007669"/>
    <property type="project" value="UniProtKB-EC"/>
</dbReference>
<dbReference type="GO" id="GO:0016787">
    <property type="term" value="F:hydrolase activity"/>
    <property type="evidence" value="ECO:0007669"/>
    <property type="project" value="UniProtKB-KW"/>
</dbReference>
<keyword evidence="7" id="KW-0862">Zinc</keyword>
<dbReference type="InterPro" id="IPR038371">
    <property type="entry name" value="Cu_polyphenol_OxRdtase_sf"/>
</dbReference>
<evidence type="ECO:0000256" key="1">
    <source>
        <dbReference type="ARBA" id="ARBA00000553"/>
    </source>
</evidence>
<dbReference type="GO" id="GO:0005507">
    <property type="term" value="F:copper ion binding"/>
    <property type="evidence" value="ECO:0007669"/>
    <property type="project" value="TreeGrafter"/>
</dbReference>
<dbReference type="SUPFAM" id="SSF64438">
    <property type="entry name" value="CNF1/YfiH-like putative cysteine hydrolases"/>
    <property type="match status" value="1"/>
</dbReference>
<dbReference type="Proteomes" id="UP000198577">
    <property type="component" value="Unassembled WGS sequence"/>
</dbReference>
<keyword evidence="6" id="KW-0378">Hydrolase</keyword>
<evidence type="ECO:0000256" key="3">
    <source>
        <dbReference type="ARBA" id="ARBA00007353"/>
    </source>
</evidence>
<proteinExistence type="inferred from homology"/>
<reference evidence="12 13" key="1">
    <citation type="submission" date="2016-10" db="EMBL/GenBank/DDBJ databases">
        <authorList>
            <person name="de Groot N.N."/>
        </authorList>
    </citation>
    <scope>NUCLEOTIDE SEQUENCE [LARGE SCALE GENOMIC DNA]</scope>
    <source>
        <strain evidence="12 13">DSM 20678</strain>
    </source>
</reference>
<evidence type="ECO:0000313" key="12">
    <source>
        <dbReference type="EMBL" id="SFQ33253.1"/>
    </source>
</evidence>
<dbReference type="STRING" id="937334.SAMN05444406_12830"/>
<keyword evidence="5" id="KW-0479">Metal-binding</keyword>
<evidence type="ECO:0000313" key="13">
    <source>
        <dbReference type="Proteomes" id="UP000198577"/>
    </source>
</evidence>
<comment type="function">
    <text evidence="2">Purine nucleoside enzyme that catalyzes the phosphorolysis of adenosine and inosine nucleosides, yielding D-ribose 1-phosphate and the respective free bases, adenine and hypoxanthine. Also catalyzes the phosphorolysis of S-methyl-5'-thioadenosine into adenine and S-methyl-5-thio-alpha-D-ribose 1-phosphate. Also has adenosine deaminase activity.</text>
</comment>
<comment type="catalytic activity">
    <reaction evidence="8">
        <text>adenosine + H2O + H(+) = inosine + NH4(+)</text>
        <dbReference type="Rhea" id="RHEA:24408"/>
        <dbReference type="ChEBI" id="CHEBI:15377"/>
        <dbReference type="ChEBI" id="CHEBI:15378"/>
        <dbReference type="ChEBI" id="CHEBI:16335"/>
        <dbReference type="ChEBI" id="CHEBI:17596"/>
        <dbReference type="ChEBI" id="CHEBI:28938"/>
        <dbReference type="EC" id="3.5.4.4"/>
    </reaction>
    <physiologicalReaction direction="left-to-right" evidence="8">
        <dbReference type="Rhea" id="RHEA:24409"/>
    </physiologicalReaction>
</comment>
<evidence type="ECO:0000256" key="8">
    <source>
        <dbReference type="ARBA" id="ARBA00047989"/>
    </source>
</evidence>
<dbReference type="EMBL" id="FOXR01000028">
    <property type="protein sequence ID" value="SFQ33253.1"/>
    <property type="molecule type" value="Genomic_DNA"/>
</dbReference>
<dbReference type="InterPro" id="IPR003730">
    <property type="entry name" value="Cu_polyphenol_OxRdtase"/>
</dbReference>
<dbReference type="PANTHER" id="PTHR30616">
    <property type="entry name" value="UNCHARACTERIZED PROTEIN YFIH"/>
    <property type="match status" value="1"/>
</dbReference>
<sequence length="277" mass="30700">MEFNMGFELRERQGVWYCVIPSFERTGLVSHGFSTRKGGVSGQQYSTLNLGFKKGDSCDAVMQNFLRFCRALDINPHNTVFSDQVHSDKVAVVGAGDRGKGAFKESDILQVDGLMTQEPQVALVTFYADCVPLFFLDPVRKAIALSHAGWRGTVACIGAKTLEGMSRMFGTRPEECLIGIGPSIGPCCFEVDLPVAEQFAKVFDKYKDIIIKPGQKPGRYYVNLWMANALQLEEMGIPHHNITVADMCTSCNHDLFFSHRRDKGNTGRMAALLMLKG</sequence>
<dbReference type="RefSeq" id="WP_025747353.1">
    <property type="nucleotide sequence ID" value="NZ_FOXR01000028.1"/>
</dbReference>
<dbReference type="Gene3D" id="3.60.140.10">
    <property type="entry name" value="CNF1/YfiH-like putative cysteine hydrolases"/>
    <property type="match status" value="1"/>
</dbReference>
<accession>A0A1I5XMP7</accession>
<protein>
    <recommendedName>
        <fullName evidence="11">Purine nucleoside phosphorylase</fullName>
    </recommendedName>
</protein>
<keyword evidence="4" id="KW-0808">Transferase</keyword>
<comment type="catalytic activity">
    <reaction evidence="1">
        <text>inosine + phosphate = alpha-D-ribose 1-phosphate + hypoxanthine</text>
        <dbReference type="Rhea" id="RHEA:27646"/>
        <dbReference type="ChEBI" id="CHEBI:17368"/>
        <dbReference type="ChEBI" id="CHEBI:17596"/>
        <dbReference type="ChEBI" id="CHEBI:43474"/>
        <dbReference type="ChEBI" id="CHEBI:57720"/>
        <dbReference type="EC" id="2.4.2.1"/>
    </reaction>
    <physiologicalReaction direction="left-to-right" evidence="1">
        <dbReference type="Rhea" id="RHEA:27647"/>
    </physiologicalReaction>
</comment>
<evidence type="ECO:0000256" key="2">
    <source>
        <dbReference type="ARBA" id="ARBA00003215"/>
    </source>
</evidence>
<evidence type="ECO:0000256" key="9">
    <source>
        <dbReference type="ARBA" id="ARBA00048968"/>
    </source>
</evidence>
<dbReference type="Pfam" id="PF02578">
    <property type="entry name" value="Cu-oxidase_4"/>
    <property type="match status" value="1"/>
</dbReference>
<comment type="catalytic activity">
    <reaction evidence="9">
        <text>adenosine + phosphate = alpha-D-ribose 1-phosphate + adenine</text>
        <dbReference type="Rhea" id="RHEA:27642"/>
        <dbReference type="ChEBI" id="CHEBI:16335"/>
        <dbReference type="ChEBI" id="CHEBI:16708"/>
        <dbReference type="ChEBI" id="CHEBI:43474"/>
        <dbReference type="ChEBI" id="CHEBI:57720"/>
        <dbReference type="EC" id="2.4.2.1"/>
    </reaction>
    <physiologicalReaction direction="left-to-right" evidence="9">
        <dbReference type="Rhea" id="RHEA:27643"/>
    </physiologicalReaction>
</comment>
<dbReference type="AlphaFoldDB" id="A0A1I5XMP7"/>
<dbReference type="CDD" id="cd16833">
    <property type="entry name" value="YfiH"/>
    <property type="match status" value="1"/>
</dbReference>
<evidence type="ECO:0000256" key="11">
    <source>
        <dbReference type="RuleBase" id="RU361274"/>
    </source>
</evidence>
<dbReference type="NCBIfam" id="TIGR00726">
    <property type="entry name" value="peptidoglycan editing factor PgeF"/>
    <property type="match status" value="1"/>
</dbReference>
<dbReference type="InterPro" id="IPR011324">
    <property type="entry name" value="Cytotoxic_necrot_fac-like_cat"/>
</dbReference>
<dbReference type="OrthoDB" id="4279at2"/>
<keyword evidence="13" id="KW-1185">Reference proteome</keyword>
<organism evidence="12 13">
    <name type="scientific">Caldicoprobacter faecalis</name>
    <dbReference type="NCBI Taxonomy" id="937334"/>
    <lineage>
        <taxon>Bacteria</taxon>
        <taxon>Bacillati</taxon>
        <taxon>Bacillota</taxon>
        <taxon>Clostridia</taxon>
        <taxon>Caldicoprobacterales</taxon>
        <taxon>Caldicoprobacteraceae</taxon>
        <taxon>Caldicoprobacter</taxon>
    </lineage>
</organism>
<gene>
    <name evidence="12" type="ORF">SAMN05444406_12830</name>
</gene>
<evidence type="ECO:0000256" key="10">
    <source>
        <dbReference type="ARBA" id="ARBA00049893"/>
    </source>
</evidence>
<comment type="catalytic activity">
    <reaction evidence="10">
        <text>S-methyl-5'-thioadenosine + phosphate = 5-(methylsulfanyl)-alpha-D-ribose 1-phosphate + adenine</text>
        <dbReference type="Rhea" id="RHEA:11852"/>
        <dbReference type="ChEBI" id="CHEBI:16708"/>
        <dbReference type="ChEBI" id="CHEBI:17509"/>
        <dbReference type="ChEBI" id="CHEBI:43474"/>
        <dbReference type="ChEBI" id="CHEBI:58533"/>
        <dbReference type="EC" id="2.4.2.28"/>
    </reaction>
    <physiologicalReaction direction="left-to-right" evidence="10">
        <dbReference type="Rhea" id="RHEA:11853"/>
    </physiologicalReaction>
</comment>
<dbReference type="PANTHER" id="PTHR30616:SF2">
    <property type="entry name" value="PURINE NUCLEOSIDE PHOSPHORYLASE LACC1"/>
    <property type="match status" value="1"/>
</dbReference>
<evidence type="ECO:0000256" key="4">
    <source>
        <dbReference type="ARBA" id="ARBA00022679"/>
    </source>
</evidence>
<name>A0A1I5XMP7_9FIRM</name>
<evidence type="ECO:0000256" key="7">
    <source>
        <dbReference type="ARBA" id="ARBA00022833"/>
    </source>
</evidence>
<evidence type="ECO:0000256" key="6">
    <source>
        <dbReference type="ARBA" id="ARBA00022801"/>
    </source>
</evidence>